<reference evidence="3" key="1">
    <citation type="submission" date="2023-08" db="EMBL/GenBank/DDBJ databases">
        <authorList>
            <person name="Audoor S."/>
            <person name="Bilcke G."/>
        </authorList>
    </citation>
    <scope>NUCLEOTIDE SEQUENCE</scope>
</reference>
<evidence type="ECO:0000313" key="4">
    <source>
        <dbReference type="Proteomes" id="UP001295423"/>
    </source>
</evidence>
<dbReference type="Proteomes" id="UP001295423">
    <property type="component" value="Unassembled WGS sequence"/>
</dbReference>
<keyword evidence="2" id="KW-0472">Membrane</keyword>
<dbReference type="EMBL" id="CAKOGP040001112">
    <property type="protein sequence ID" value="CAJ1943134.1"/>
    <property type="molecule type" value="Genomic_DNA"/>
</dbReference>
<keyword evidence="2" id="KW-0812">Transmembrane</keyword>
<evidence type="ECO:0000256" key="2">
    <source>
        <dbReference type="SAM" id="Phobius"/>
    </source>
</evidence>
<feature type="region of interest" description="Disordered" evidence="1">
    <location>
        <begin position="1"/>
        <end position="25"/>
    </location>
</feature>
<dbReference type="AlphaFoldDB" id="A0AAD2CTD1"/>
<proteinExistence type="predicted"/>
<feature type="transmembrane region" description="Helical" evidence="2">
    <location>
        <begin position="134"/>
        <end position="153"/>
    </location>
</feature>
<evidence type="ECO:0000313" key="3">
    <source>
        <dbReference type="EMBL" id="CAJ1943134.1"/>
    </source>
</evidence>
<comment type="caution">
    <text evidence="3">The sequence shown here is derived from an EMBL/GenBank/DDBJ whole genome shotgun (WGS) entry which is preliminary data.</text>
</comment>
<sequence length="177" mass="20553">MRRRGRSPTSYRGTNTTTEDDVLDEDDQSELIEEIRLEAEAQMEQFQRYFTFIGFGAIAISLVDPFLCQEECEQQITSCWSHSIFSAVLHGAAVALARNQSNEQDFHWFLILFALVVIPMIFWVMDLFHEDIEHFHIGLLLSNMVTFVGCILLRWDDQSTFTSIDDLHDLKYAHKTL</sequence>
<name>A0AAD2CTD1_9STRA</name>
<gene>
    <name evidence="3" type="ORF">CYCCA115_LOCUS8293</name>
</gene>
<organism evidence="3 4">
    <name type="scientific">Cylindrotheca closterium</name>
    <dbReference type="NCBI Taxonomy" id="2856"/>
    <lineage>
        <taxon>Eukaryota</taxon>
        <taxon>Sar</taxon>
        <taxon>Stramenopiles</taxon>
        <taxon>Ochrophyta</taxon>
        <taxon>Bacillariophyta</taxon>
        <taxon>Bacillariophyceae</taxon>
        <taxon>Bacillariophycidae</taxon>
        <taxon>Bacillariales</taxon>
        <taxon>Bacillariaceae</taxon>
        <taxon>Cylindrotheca</taxon>
    </lineage>
</organism>
<accession>A0AAD2CTD1</accession>
<keyword evidence="4" id="KW-1185">Reference proteome</keyword>
<feature type="transmembrane region" description="Helical" evidence="2">
    <location>
        <begin position="109"/>
        <end position="128"/>
    </location>
</feature>
<keyword evidence="2" id="KW-1133">Transmembrane helix</keyword>
<evidence type="ECO:0000256" key="1">
    <source>
        <dbReference type="SAM" id="MobiDB-lite"/>
    </source>
</evidence>
<protein>
    <submittedName>
        <fullName evidence="3">Uncharacterized protein</fullName>
    </submittedName>
</protein>